<comment type="caution">
    <text evidence="1">The sequence shown here is derived from an EMBL/GenBank/DDBJ whole genome shotgun (WGS) entry which is preliminary data.</text>
</comment>
<gene>
    <name evidence="1" type="ORF">GLW05_04915</name>
</gene>
<dbReference type="RefSeq" id="WP_160909317.1">
    <property type="nucleotide sequence ID" value="NZ_WMEQ01000002.1"/>
</dbReference>
<dbReference type="Proteomes" id="UP000468638">
    <property type="component" value="Unassembled WGS sequence"/>
</dbReference>
<sequence>MFISQEQNQLIYIKFLKFRGKAENFLRLFEHAEIGEFVGRTSKGEVGYNTQIQLPNYINVYFTGTHVGTE</sequence>
<evidence type="ECO:0000313" key="2">
    <source>
        <dbReference type="Proteomes" id="UP000468638"/>
    </source>
</evidence>
<protein>
    <submittedName>
        <fullName evidence="1">Uncharacterized protein</fullName>
    </submittedName>
</protein>
<dbReference type="EMBL" id="WMEQ01000002">
    <property type="protein sequence ID" value="MYL32935.1"/>
    <property type="molecule type" value="Genomic_DNA"/>
</dbReference>
<dbReference type="AlphaFoldDB" id="A0A6I4ZRU6"/>
<name>A0A6I4ZRU6_9BACI</name>
<dbReference type="OrthoDB" id="5379939at2"/>
<reference evidence="1 2" key="1">
    <citation type="submission" date="2019-11" db="EMBL/GenBank/DDBJ databases">
        <title>Genome sequences of 17 halophilic strains isolated from different environments.</title>
        <authorList>
            <person name="Furrow R.E."/>
        </authorList>
    </citation>
    <scope>NUCLEOTIDE SEQUENCE [LARGE SCALE GENOMIC DNA]</scope>
    <source>
        <strain evidence="1 2">22514_16_FS</strain>
    </source>
</reference>
<evidence type="ECO:0000313" key="1">
    <source>
        <dbReference type="EMBL" id="MYL32935.1"/>
    </source>
</evidence>
<proteinExistence type="predicted"/>
<accession>A0A6I4ZRU6</accession>
<organism evidence="1 2">
    <name type="scientific">Pontibacillus yanchengensis</name>
    <dbReference type="NCBI Taxonomy" id="462910"/>
    <lineage>
        <taxon>Bacteria</taxon>
        <taxon>Bacillati</taxon>
        <taxon>Bacillota</taxon>
        <taxon>Bacilli</taxon>
        <taxon>Bacillales</taxon>
        <taxon>Bacillaceae</taxon>
        <taxon>Pontibacillus</taxon>
    </lineage>
</organism>